<sequence length="381" mass="44440">MCTSAFLFFLTSHIPSFNYTFLCVFRSPIASLVTLRSFSFCLNPGHVETADVYLPATRSTQFPRLLAQPSMRFSRLRRNPLDIPVMKWTFTFLWPKNVLILFLGVLLHGLLSSKNLPSQSSASSLLPAGNSSLFAVVIAQESRSSYLKTISSSWLRRMERFHVFTDFRIRAPDVHQTRMPRVNSQWKNWLRMRWIAHFTKEYITDTFGWYLFVHDDTFIMAEELKLLLKRYKSSEKIYFVIGELQPNQEKYEKPALILNRASLDFFARTIHDQKQPSCRNSIKSFDLHKCLETGGFKKVDVDEDPQGKNRFLHVKRHISPDEYREHTVLGIYDDGKSIFDHVSRSVLAFFNLRQSELEIFELLLYGLERSHLSARGTSNED</sequence>
<keyword evidence="7" id="KW-0812">Transmembrane</keyword>
<keyword evidence="8" id="KW-0547">Nucleotide-binding</keyword>
<dbReference type="PANTHER" id="PTHR23033">
    <property type="entry name" value="BETA1,3-GALACTOSYLTRANSFERASE"/>
    <property type="match status" value="1"/>
</dbReference>
<evidence type="ECO:0000256" key="4">
    <source>
        <dbReference type="ARBA" id="ARBA00012557"/>
    </source>
</evidence>
<reference evidence="13 14" key="2">
    <citation type="journal article" date="2019" name="G3 (Bethesda)">
        <title>Hybrid Assembly of the Genome of the Entomopathogenic Nematode Steinernema carpocapsae Identifies the X-Chromosome.</title>
        <authorList>
            <person name="Serra L."/>
            <person name="Macchietto M."/>
            <person name="Macias-Munoz A."/>
            <person name="McGill C.J."/>
            <person name="Rodriguez I.M."/>
            <person name="Rodriguez B."/>
            <person name="Murad R."/>
            <person name="Mortazavi A."/>
        </authorList>
    </citation>
    <scope>NUCLEOTIDE SEQUENCE [LARGE SCALE GENOMIC DNA]</scope>
    <source>
        <strain evidence="13 14">ALL</strain>
    </source>
</reference>
<feature type="domain" description="Fringe-like glycosyltransferase" evidence="12">
    <location>
        <begin position="134"/>
        <end position="239"/>
    </location>
</feature>
<comment type="caution">
    <text evidence="13">The sequence shown here is derived from an EMBL/GenBank/DDBJ whole genome shotgun (WGS) entry which is preliminary data.</text>
</comment>
<dbReference type="InterPro" id="IPR003378">
    <property type="entry name" value="Fringe-like_glycosylTrfase"/>
</dbReference>
<dbReference type="GO" id="GO:0016263">
    <property type="term" value="F:glycoprotein-N-acetylgalactosamine 3-beta-galactosyltransferase activity"/>
    <property type="evidence" value="ECO:0007669"/>
    <property type="project" value="UniProtKB-EC"/>
</dbReference>
<dbReference type="AlphaFoldDB" id="A0A4U5N6G4"/>
<evidence type="ECO:0000256" key="11">
    <source>
        <dbReference type="ARBA" id="ARBA00023136"/>
    </source>
</evidence>
<dbReference type="STRING" id="34508.A0A4U5N6G4"/>
<evidence type="ECO:0000256" key="7">
    <source>
        <dbReference type="ARBA" id="ARBA00022692"/>
    </source>
</evidence>
<evidence type="ECO:0000256" key="1">
    <source>
        <dbReference type="ARBA" id="ARBA00004606"/>
    </source>
</evidence>
<gene>
    <name evidence="13" type="ORF">L596_019045</name>
</gene>
<evidence type="ECO:0000313" key="13">
    <source>
        <dbReference type="EMBL" id="TKR78196.1"/>
    </source>
</evidence>
<evidence type="ECO:0000256" key="10">
    <source>
        <dbReference type="ARBA" id="ARBA00022989"/>
    </source>
</evidence>
<reference evidence="13 14" key="1">
    <citation type="journal article" date="2015" name="Genome Biol.">
        <title>Comparative genomics of Steinernema reveals deeply conserved gene regulatory networks.</title>
        <authorList>
            <person name="Dillman A.R."/>
            <person name="Macchietto M."/>
            <person name="Porter C.F."/>
            <person name="Rogers A."/>
            <person name="Williams B."/>
            <person name="Antoshechkin I."/>
            <person name="Lee M.M."/>
            <person name="Goodwin Z."/>
            <person name="Lu X."/>
            <person name="Lewis E.E."/>
            <person name="Goodrich-Blair H."/>
            <person name="Stock S.P."/>
            <person name="Adams B.J."/>
            <person name="Sternberg P.W."/>
            <person name="Mortazavi A."/>
        </authorList>
    </citation>
    <scope>NUCLEOTIDE SEQUENCE [LARGE SCALE GENOMIC DNA]</scope>
    <source>
        <strain evidence="13 14">ALL</strain>
    </source>
</reference>
<name>A0A4U5N6G4_STECR</name>
<evidence type="ECO:0000256" key="5">
    <source>
        <dbReference type="ARBA" id="ARBA00022676"/>
    </source>
</evidence>
<comment type="pathway">
    <text evidence="2">Protein modification; protein glycosylation.</text>
</comment>
<proteinExistence type="inferred from homology"/>
<dbReference type="EMBL" id="AZBU02000005">
    <property type="protein sequence ID" value="TKR78196.1"/>
    <property type="molecule type" value="Genomic_DNA"/>
</dbReference>
<dbReference type="OrthoDB" id="5857318at2759"/>
<accession>A0A4U5N6G4</accession>
<dbReference type="Proteomes" id="UP000298663">
    <property type="component" value="Unassembled WGS sequence"/>
</dbReference>
<evidence type="ECO:0000313" key="14">
    <source>
        <dbReference type="Proteomes" id="UP000298663"/>
    </source>
</evidence>
<keyword evidence="5" id="KW-0328">Glycosyltransferase</keyword>
<evidence type="ECO:0000256" key="3">
    <source>
        <dbReference type="ARBA" id="ARBA00006462"/>
    </source>
</evidence>
<comment type="similarity">
    <text evidence="3">Belongs to the glycosyltransferase 31 family. Beta3-Gal-T subfamily.</text>
</comment>
<dbReference type="EC" id="2.4.1.122" evidence="4"/>
<evidence type="ECO:0000256" key="6">
    <source>
        <dbReference type="ARBA" id="ARBA00022679"/>
    </source>
</evidence>
<protein>
    <recommendedName>
        <fullName evidence="4">N-acetylgalactosaminide beta-1,3-galactosyltransferase</fullName>
        <ecNumber evidence="4">2.4.1.122</ecNumber>
    </recommendedName>
</protein>
<keyword evidence="11" id="KW-0472">Membrane</keyword>
<evidence type="ECO:0000256" key="8">
    <source>
        <dbReference type="ARBA" id="ARBA00022741"/>
    </source>
</evidence>
<dbReference type="GO" id="GO:0000166">
    <property type="term" value="F:nucleotide binding"/>
    <property type="evidence" value="ECO:0007669"/>
    <property type="project" value="UniProtKB-KW"/>
</dbReference>
<dbReference type="Pfam" id="PF02434">
    <property type="entry name" value="Fringe"/>
    <property type="match status" value="1"/>
</dbReference>
<dbReference type="GO" id="GO:0016020">
    <property type="term" value="C:membrane"/>
    <property type="evidence" value="ECO:0007669"/>
    <property type="project" value="UniProtKB-SubCell"/>
</dbReference>
<keyword evidence="14" id="KW-1185">Reference proteome</keyword>
<comment type="subcellular location">
    <subcellularLocation>
        <location evidence="1">Membrane</location>
        <topology evidence="1">Single-pass type II membrane protein</topology>
    </subcellularLocation>
</comment>
<dbReference type="Gene3D" id="3.90.550.50">
    <property type="match status" value="1"/>
</dbReference>
<keyword evidence="6" id="KW-0808">Transferase</keyword>
<dbReference type="InterPro" id="IPR026050">
    <property type="entry name" value="C1GALT1/C1GALT1_chp1"/>
</dbReference>
<evidence type="ECO:0000259" key="12">
    <source>
        <dbReference type="Pfam" id="PF02434"/>
    </source>
</evidence>
<evidence type="ECO:0000256" key="2">
    <source>
        <dbReference type="ARBA" id="ARBA00004922"/>
    </source>
</evidence>
<evidence type="ECO:0000256" key="9">
    <source>
        <dbReference type="ARBA" id="ARBA00022968"/>
    </source>
</evidence>
<organism evidence="13 14">
    <name type="scientific">Steinernema carpocapsae</name>
    <name type="common">Entomopathogenic nematode</name>
    <dbReference type="NCBI Taxonomy" id="34508"/>
    <lineage>
        <taxon>Eukaryota</taxon>
        <taxon>Metazoa</taxon>
        <taxon>Ecdysozoa</taxon>
        <taxon>Nematoda</taxon>
        <taxon>Chromadorea</taxon>
        <taxon>Rhabditida</taxon>
        <taxon>Tylenchina</taxon>
        <taxon>Panagrolaimomorpha</taxon>
        <taxon>Strongyloidoidea</taxon>
        <taxon>Steinernematidae</taxon>
        <taxon>Steinernema</taxon>
    </lineage>
</organism>
<keyword evidence="10" id="KW-1133">Transmembrane helix</keyword>
<keyword evidence="9" id="KW-0735">Signal-anchor</keyword>